<organism evidence="1 2">
    <name type="scientific">Gopherus agassizii</name>
    <name type="common">Agassiz's desert tortoise</name>
    <dbReference type="NCBI Taxonomy" id="38772"/>
    <lineage>
        <taxon>Eukaryota</taxon>
        <taxon>Metazoa</taxon>
        <taxon>Chordata</taxon>
        <taxon>Craniata</taxon>
        <taxon>Vertebrata</taxon>
        <taxon>Euteleostomi</taxon>
        <taxon>Archelosauria</taxon>
        <taxon>Testudinata</taxon>
        <taxon>Testudines</taxon>
        <taxon>Cryptodira</taxon>
        <taxon>Durocryptodira</taxon>
        <taxon>Testudinoidea</taxon>
        <taxon>Testudinidae</taxon>
        <taxon>Gopherus</taxon>
    </lineage>
</organism>
<evidence type="ECO:0000313" key="2">
    <source>
        <dbReference type="Proteomes" id="UP000291020"/>
    </source>
</evidence>
<dbReference type="AlphaFoldDB" id="A0A452IBP8"/>
<sequence>MSVIVAQSLHIFGLRSRVANNVCYFDEQIIIYPSGNSCVKYHLEQKWQKFIQGNTPSLSQTHCGCPYSHSWSVSHTLELYTLL</sequence>
<accession>A0A452IBP8</accession>
<name>A0A452IBP8_9SAUR</name>
<reference evidence="1" key="3">
    <citation type="submission" date="2025-09" db="UniProtKB">
        <authorList>
            <consortium name="Ensembl"/>
        </authorList>
    </citation>
    <scope>IDENTIFICATION</scope>
</reference>
<dbReference type="STRING" id="38772.ENSGAGP00000024949"/>
<keyword evidence="2" id="KW-1185">Reference proteome</keyword>
<reference evidence="2" key="1">
    <citation type="journal article" date="2017" name="PLoS ONE">
        <title>The Agassiz's desert tortoise genome provides a resource for the conservation of a threatened species.</title>
        <authorList>
            <person name="Tollis M."/>
            <person name="DeNardo D.F."/>
            <person name="Cornelius J.A."/>
            <person name="Dolby G.A."/>
            <person name="Edwards T."/>
            <person name="Henen B.T."/>
            <person name="Karl A.E."/>
            <person name="Murphy R.W."/>
            <person name="Kusumi K."/>
        </authorList>
    </citation>
    <scope>NUCLEOTIDE SEQUENCE [LARGE SCALE GENOMIC DNA]</scope>
</reference>
<dbReference type="PANTHER" id="PTHR32215:SF0">
    <property type="entry name" value="CILIA- AND FLAGELLA-ASSOCIATED PROTEIN 57"/>
    <property type="match status" value="1"/>
</dbReference>
<proteinExistence type="predicted"/>
<dbReference type="PANTHER" id="PTHR32215">
    <property type="entry name" value="CILIA- AND FLAGELLA-ASSOCIATED PROTEIN 57"/>
    <property type="match status" value="1"/>
</dbReference>
<reference evidence="1" key="2">
    <citation type="submission" date="2025-08" db="UniProtKB">
        <authorList>
            <consortium name="Ensembl"/>
        </authorList>
    </citation>
    <scope>IDENTIFICATION</scope>
</reference>
<dbReference type="Ensembl" id="ENSGAGT00000028399.1">
    <property type="protein sequence ID" value="ENSGAGP00000024949.1"/>
    <property type="gene ID" value="ENSGAGG00000018241.1"/>
</dbReference>
<dbReference type="InterPro" id="IPR052993">
    <property type="entry name" value="CFA-57"/>
</dbReference>
<protein>
    <submittedName>
        <fullName evidence="1">Uncharacterized protein</fullName>
    </submittedName>
</protein>
<evidence type="ECO:0000313" key="1">
    <source>
        <dbReference type="Ensembl" id="ENSGAGP00000024949.1"/>
    </source>
</evidence>
<dbReference type="Proteomes" id="UP000291020">
    <property type="component" value="Unassembled WGS sequence"/>
</dbReference>